<keyword evidence="4" id="KW-1185">Reference proteome</keyword>
<dbReference type="Proteomes" id="UP000254808">
    <property type="component" value="Chromosome"/>
</dbReference>
<proteinExistence type="predicted"/>
<gene>
    <name evidence="3" type="ORF">CYPRO_1666</name>
</gene>
<keyword evidence="1" id="KW-0175">Coiled coil</keyword>
<name>A0A345UKB5_9BACT</name>
<accession>A0A345UKB5</accession>
<dbReference type="AlphaFoldDB" id="A0A345UKB5"/>
<feature type="coiled-coil region" evidence="1">
    <location>
        <begin position="5"/>
        <end position="75"/>
    </location>
</feature>
<evidence type="ECO:0000256" key="2">
    <source>
        <dbReference type="SAM" id="MobiDB-lite"/>
    </source>
</evidence>
<reference evidence="3 4" key="1">
    <citation type="submission" date="2018-03" db="EMBL/GenBank/DDBJ databases">
        <title>Phenotypic and genomic properties of Cyclonatronum proteinivorum gen. nov., sp. nov., a haloalkaliphilic bacteroidete from soda lakes possessing Na+-translocating rhodopsin.</title>
        <authorList>
            <person name="Toshchakov S.V."/>
            <person name="Korzhenkov A."/>
            <person name="Samarov N.I."/>
            <person name="Kublanov I.V."/>
            <person name="Muntyan M.S."/>
            <person name="Sorokin D.Y."/>
        </authorList>
    </citation>
    <scope>NUCLEOTIDE SEQUENCE [LARGE SCALE GENOMIC DNA]</scope>
    <source>
        <strain evidence="3 4">Omega</strain>
    </source>
</reference>
<dbReference type="EMBL" id="CP027806">
    <property type="protein sequence ID" value="AXJ00917.1"/>
    <property type="molecule type" value="Genomic_DNA"/>
</dbReference>
<dbReference type="KEGG" id="cprv:CYPRO_1666"/>
<dbReference type="RefSeq" id="WP_114984164.1">
    <property type="nucleotide sequence ID" value="NZ_CP027806.1"/>
</dbReference>
<evidence type="ECO:0000313" key="4">
    <source>
        <dbReference type="Proteomes" id="UP000254808"/>
    </source>
</evidence>
<feature type="region of interest" description="Disordered" evidence="2">
    <location>
        <begin position="129"/>
        <end position="157"/>
    </location>
</feature>
<evidence type="ECO:0000256" key="1">
    <source>
        <dbReference type="SAM" id="Coils"/>
    </source>
</evidence>
<protein>
    <submittedName>
        <fullName evidence="3">Uncharacterized protein</fullName>
    </submittedName>
</protein>
<sequence length="171" mass="18905">MSEERERLKETYKQHYRQILEHKRQLAAAERKSKILKSIEAIDTRPVIEGFQDALGAVREQIAKAEARLEVWLDDRDDTAAAQSGVSQEEVEAFERTQNARELLSKIKSEMGTIERKLDETAAGLGASKTIADTDRAHAKAGNPNAATTPEPDPVKLSAEAVKTIGRATKP</sequence>
<evidence type="ECO:0000313" key="3">
    <source>
        <dbReference type="EMBL" id="AXJ00917.1"/>
    </source>
</evidence>
<organism evidence="3 4">
    <name type="scientific">Cyclonatronum proteinivorum</name>
    <dbReference type="NCBI Taxonomy" id="1457365"/>
    <lineage>
        <taxon>Bacteria</taxon>
        <taxon>Pseudomonadati</taxon>
        <taxon>Balneolota</taxon>
        <taxon>Balneolia</taxon>
        <taxon>Balneolales</taxon>
        <taxon>Cyclonatronaceae</taxon>
        <taxon>Cyclonatronum</taxon>
    </lineage>
</organism>